<reference evidence="3 4" key="1">
    <citation type="submission" date="2019-04" db="EMBL/GenBank/DDBJ databases">
        <title>Isachenkonia alkalipeptolytica gen. nov. sp. nov. a new anaerobic, alkiliphilic organothrophic bacterium capable to reduce synthesized ferrihydrite isolated from a soda lake.</title>
        <authorList>
            <person name="Toshchakov S.V."/>
            <person name="Zavarzina D.G."/>
            <person name="Zhilina T.N."/>
            <person name="Kostrikina N.A."/>
            <person name="Kublanov I.V."/>
        </authorList>
    </citation>
    <scope>NUCLEOTIDE SEQUENCE [LARGE SCALE GENOMIC DNA]</scope>
    <source>
        <strain evidence="3 4">Z-1701</strain>
    </source>
</reference>
<dbReference type="AlphaFoldDB" id="A0AA43XK88"/>
<accession>A0AA43XK88</accession>
<comment type="caution">
    <text evidence="3">The sequence shown here is derived from an EMBL/GenBank/DDBJ whole genome shotgun (WGS) entry which is preliminary data.</text>
</comment>
<dbReference type="Pfam" id="PF01008">
    <property type="entry name" value="IF-2B"/>
    <property type="match status" value="1"/>
</dbReference>
<dbReference type="NCBIfam" id="NF004326">
    <property type="entry name" value="PRK05720.1"/>
    <property type="match status" value="1"/>
</dbReference>
<dbReference type="Gene3D" id="1.20.120.420">
    <property type="entry name" value="translation initiation factor eif-2b, domain 1"/>
    <property type="match status" value="1"/>
</dbReference>
<dbReference type="Proteomes" id="UP000449710">
    <property type="component" value="Unassembled WGS sequence"/>
</dbReference>
<name>A0AA43XK88_9CLOT</name>
<dbReference type="RefSeq" id="WP_160720856.1">
    <property type="nucleotide sequence ID" value="NZ_SUMG01000007.1"/>
</dbReference>
<dbReference type="GO" id="GO:0019509">
    <property type="term" value="P:L-methionine salvage from methylthioadenosine"/>
    <property type="evidence" value="ECO:0007669"/>
    <property type="project" value="TreeGrafter"/>
</dbReference>
<dbReference type="InterPro" id="IPR011559">
    <property type="entry name" value="Initiation_fac_2B_a/b/d"/>
</dbReference>
<keyword evidence="4" id="KW-1185">Reference proteome</keyword>
<keyword evidence="2 3" id="KW-0413">Isomerase</keyword>
<sequence>MIRKDWDLAFLLQYENVAWYEKGQVKILDRRVYPRVVRYEVCKTHQEVAKAIADMVTQSAGPFTAAGMGMALAAKEVEHEPMEKQLEQLEKAGETLANARPTTANRMRLVVRGCIEAAEEGFRWGGAPDEMIFNHTLESLNRRYSKMEEVAEHLVDLFPEDGKIMTQCFGETIVGMMLRIAKRRGLNLEFYCPETRPYLQGARLTASVIQDQGYPVTVISDNMAGVTMKEKKIDVFTSAADSIVLDGHVVNKVGTMQMALVAKHFGIPYYVTGIPDQGKTSTEDLVIEQRNPKEVLEFQRVKTTLEGVKGYYPAFDITPPAYVSAVVTDRGIYTPYNIRDYFKQGEAGYY</sequence>
<dbReference type="PANTHER" id="PTHR43475:SF1">
    <property type="entry name" value="METHYLTHIORIBOSE-1-PHOSPHATE ISOMERASE"/>
    <property type="match status" value="1"/>
</dbReference>
<dbReference type="PANTHER" id="PTHR43475">
    <property type="entry name" value="METHYLTHIORIBOSE-1-PHOSPHATE ISOMERASE"/>
    <property type="match status" value="1"/>
</dbReference>
<dbReference type="InterPro" id="IPR000649">
    <property type="entry name" value="IF-2B-related"/>
</dbReference>
<dbReference type="InterPro" id="IPR037171">
    <property type="entry name" value="NagB/RpiA_transferase-like"/>
</dbReference>
<protein>
    <submittedName>
        <fullName evidence="3">S-methyl-5-thioribose-1-phosphate isomerase</fullName>
    </submittedName>
</protein>
<dbReference type="NCBIfam" id="TIGR00524">
    <property type="entry name" value="eIF-2B_rel"/>
    <property type="match status" value="1"/>
</dbReference>
<comment type="similarity">
    <text evidence="1">Belongs to the eIF-2B alpha/beta/delta subunits family. MtnA subfamily.</text>
</comment>
<evidence type="ECO:0000313" key="4">
    <source>
        <dbReference type="Proteomes" id="UP000449710"/>
    </source>
</evidence>
<organism evidence="3 4">
    <name type="scientific">Isachenkonia alkalipeptolytica</name>
    <dbReference type="NCBI Taxonomy" id="2565777"/>
    <lineage>
        <taxon>Bacteria</taxon>
        <taxon>Bacillati</taxon>
        <taxon>Bacillota</taxon>
        <taxon>Clostridia</taxon>
        <taxon>Eubacteriales</taxon>
        <taxon>Clostridiaceae</taxon>
        <taxon>Isachenkonia</taxon>
    </lineage>
</organism>
<evidence type="ECO:0000313" key="3">
    <source>
        <dbReference type="EMBL" id="NBG88368.1"/>
    </source>
</evidence>
<dbReference type="InterPro" id="IPR042529">
    <property type="entry name" value="IF_2B-like_C"/>
</dbReference>
<proteinExistence type="inferred from homology"/>
<dbReference type="GO" id="GO:0046523">
    <property type="term" value="F:S-methyl-5-thioribose-1-phosphate isomerase activity"/>
    <property type="evidence" value="ECO:0007669"/>
    <property type="project" value="TreeGrafter"/>
</dbReference>
<dbReference type="Gene3D" id="3.40.50.10470">
    <property type="entry name" value="Translation initiation factor eif-2b, domain 2"/>
    <property type="match status" value="1"/>
</dbReference>
<dbReference type="SUPFAM" id="SSF100950">
    <property type="entry name" value="NagB/RpiA/CoA transferase-like"/>
    <property type="match status" value="1"/>
</dbReference>
<dbReference type="InterPro" id="IPR027363">
    <property type="entry name" value="M1Pi_N"/>
</dbReference>
<evidence type="ECO:0000256" key="2">
    <source>
        <dbReference type="ARBA" id="ARBA00023235"/>
    </source>
</evidence>
<dbReference type="EMBL" id="SUMG01000007">
    <property type="protein sequence ID" value="NBG88368.1"/>
    <property type="molecule type" value="Genomic_DNA"/>
</dbReference>
<evidence type="ECO:0000256" key="1">
    <source>
        <dbReference type="ARBA" id="ARBA00009117"/>
    </source>
</evidence>
<gene>
    <name evidence="3" type="ORF">ISALK_07615</name>
</gene>